<protein>
    <recommendedName>
        <fullName evidence="4">DUF4136 domain-containing protein</fullName>
    </recommendedName>
</protein>
<keyword evidence="3" id="KW-1185">Reference proteome</keyword>
<feature type="signal peptide" evidence="1">
    <location>
        <begin position="1"/>
        <end position="21"/>
    </location>
</feature>
<feature type="chain" id="PRO_5020954534" description="DUF4136 domain-containing protein" evidence="1">
    <location>
        <begin position="22"/>
        <end position="136"/>
    </location>
</feature>
<proteinExistence type="predicted"/>
<dbReference type="Proteomes" id="UP000295611">
    <property type="component" value="Unassembled WGS sequence"/>
</dbReference>
<evidence type="ECO:0000313" key="2">
    <source>
        <dbReference type="EMBL" id="TDR73560.1"/>
    </source>
</evidence>
<reference evidence="2 3" key="1">
    <citation type="submission" date="2019-03" db="EMBL/GenBank/DDBJ databases">
        <title>Genomic Encyclopedia of Type Strains, Phase III (KMG-III): the genomes of soil and plant-associated and newly described type strains.</title>
        <authorList>
            <person name="Whitman W."/>
        </authorList>
    </citation>
    <scope>NUCLEOTIDE SEQUENCE [LARGE SCALE GENOMIC DNA]</scope>
    <source>
        <strain evidence="2 3">CECT 8976</strain>
    </source>
</reference>
<accession>A0A4R7AZ73</accession>
<sequence length="136" mass="15058">MNKRLLLPGALMLLASYVAAAAEPTYQLTCLPDNASPSLVENIHTRLALHGWQEARGKADYQLCFQVLTRQQIVADPAPYRYGPYWAPPVDQVVDVPYLSLRATGTDQPAWRGEQTLDQDGGLEAAIRSLIDRLPL</sequence>
<evidence type="ECO:0000313" key="3">
    <source>
        <dbReference type="Proteomes" id="UP000295611"/>
    </source>
</evidence>
<dbReference type="AlphaFoldDB" id="A0A4R7AZ73"/>
<gene>
    <name evidence="2" type="ORF">DFP86_11367</name>
</gene>
<evidence type="ECO:0000256" key="1">
    <source>
        <dbReference type="SAM" id="SignalP"/>
    </source>
</evidence>
<organism evidence="2 3">
    <name type="scientific">Paludibacterium purpuratum</name>
    <dbReference type="NCBI Taxonomy" id="1144873"/>
    <lineage>
        <taxon>Bacteria</taxon>
        <taxon>Pseudomonadati</taxon>
        <taxon>Pseudomonadota</taxon>
        <taxon>Betaproteobacteria</taxon>
        <taxon>Neisseriales</taxon>
        <taxon>Chromobacteriaceae</taxon>
        <taxon>Paludibacterium</taxon>
    </lineage>
</organism>
<evidence type="ECO:0008006" key="4">
    <source>
        <dbReference type="Google" id="ProtNLM"/>
    </source>
</evidence>
<keyword evidence="1" id="KW-0732">Signal</keyword>
<dbReference type="EMBL" id="SNZP01000013">
    <property type="protein sequence ID" value="TDR73560.1"/>
    <property type="molecule type" value="Genomic_DNA"/>
</dbReference>
<comment type="caution">
    <text evidence="2">The sequence shown here is derived from an EMBL/GenBank/DDBJ whole genome shotgun (WGS) entry which is preliminary data.</text>
</comment>
<dbReference type="RefSeq" id="WP_133682791.1">
    <property type="nucleotide sequence ID" value="NZ_SNZP01000013.1"/>
</dbReference>
<name>A0A4R7AZ73_9NEIS</name>